<evidence type="ECO:0000313" key="1">
    <source>
        <dbReference type="EMBL" id="KAK7407456.1"/>
    </source>
</evidence>
<dbReference type="EMBL" id="JAYMYS010000002">
    <property type="protein sequence ID" value="KAK7407456.1"/>
    <property type="molecule type" value="Genomic_DNA"/>
</dbReference>
<proteinExistence type="predicted"/>
<organism evidence="1 2">
    <name type="scientific">Psophocarpus tetragonolobus</name>
    <name type="common">Winged bean</name>
    <name type="synonym">Dolichos tetragonolobus</name>
    <dbReference type="NCBI Taxonomy" id="3891"/>
    <lineage>
        <taxon>Eukaryota</taxon>
        <taxon>Viridiplantae</taxon>
        <taxon>Streptophyta</taxon>
        <taxon>Embryophyta</taxon>
        <taxon>Tracheophyta</taxon>
        <taxon>Spermatophyta</taxon>
        <taxon>Magnoliopsida</taxon>
        <taxon>eudicotyledons</taxon>
        <taxon>Gunneridae</taxon>
        <taxon>Pentapetalae</taxon>
        <taxon>rosids</taxon>
        <taxon>fabids</taxon>
        <taxon>Fabales</taxon>
        <taxon>Fabaceae</taxon>
        <taxon>Papilionoideae</taxon>
        <taxon>50 kb inversion clade</taxon>
        <taxon>NPAAA clade</taxon>
        <taxon>indigoferoid/millettioid clade</taxon>
        <taxon>Phaseoleae</taxon>
        <taxon>Psophocarpus</taxon>
    </lineage>
</organism>
<dbReference type="Proteomes" id="UP001386955">
    <property type="component" value="Unassembled WGS sequence"/>
</dbReference>
<sequence length="113" mass="13050">MYQNDVEARIKCFKIFTGLRTHHLMLTKVIRPTPHGHDDVPYASKQNILVALPMPFPRSSKYAVILEILHVELTEFLSATLYFLLTPLQYIQFGAKMHHQNGVQEKIPCLLAY</sequence>
<accession>A0AAN9SWA1</accession>
<evidence type="ECO:0000313" key="2">
    <source>
        <dbReference type="Proteomes" id="UP001386955"/>
    </source>
</evidence>
<reference evidence="1 2" key="1">
    <citation type="submission" date="2024-01" db="EMBL/GenBank/DDBJ databases">
        <title>The genomes of 5 underutilized Papilionoideae crops provide insights into root nodulation and disease resistanc.</title>
        <authorList>
            <person name="Jiang F."/>
        </authorList>
    </citation>
    <scope>NUCLEOTIDE SEQUENCE [LARGE SCALE GENOMIC DNA]</scope>
    <source>
        <strain evidence="1">DUOXIRENSHENG_FW03</strain>
        <tissue evidence="1">Leaves</tissue>
    </source>
</reference>
<comment type="caution">
    <text evidence="1">The sequence shown here is derived from an EMBL/GenBank/DDBJ whole genome shotgun (WGS) entry which is preliminary data.</text>
</comment>
<protein>
    <submittedName>
        <fullName evidence="1">Uncharacterized protein</fullName>
    </submittedName>
</protein>
<name>A0AAN9SWA1_PSOTE</name>
<keyword evidence="2" id="KW-1185">Reference proteome</keyword>
<dbReference type="AlphaFoldDB" id="A0AAN9SWA1"/>
<gene>
    <name evidence="1" type="ORF">VNO78_09403</name>
</gene>